<dbReference type="EMBL" id="FOJG01000002">
    <property type="protein sequence ID" value="SEW54256.1"/>
    <property type="molecule type" value="Genomic_DNA"/>
</dbReference>
<keyword evidence="2" id="KW-1003">Cell membrane</keyword>
<dbReference type="PANTHER" id="PTHR30572:SF18">
    <property type="entry name" value="ABC-TYPE MACROLIDE FAMILY EXPORT SYSTEM PERMEASE COMPONENT 2"/>
    <property type="match status" value="1"/>
</dbReference>
<dbReference type="GO" id="GO:0005886">
    <property type="term" value="C:plasma membrane"/>
    <property type="evidence" value="ECO:0007669"/>
    <property type="project" value="UniProtKB-SubCell"/>
</dbReference>
<dbReference type="GO" id="GO:0022857">
    <property type="term" value="F:transmembrane transporter activity"/>
    <property type="evidence" value="ECO:0007669"/>
    <property type="project" value="TreeGrafter"/>
</dbReference>
<dbReference type="Pfam" id="PF02687">
    <property type="entry name" value="FtsX"/>
    <property type="match status" value="2"/>
</dbReference>
<feature type="transmembrane region" description="Helical" evidence="6">
    <location>
        <begin position="48"/>
        <end position="65"/>
    </location>
</feature>
<feature type="domain" description="ABC3 transporter permease C-terminal" evidence="7">
    <location>
        <begin position="346"/>
        <end position="463"/>
    </location>
</feature>
<evidence type="ECO:0000256" key="6">
    <source>
        <dbReference type="SAM" id="Phobius"/>
    </source>
</evidence>
<feature type="transmembrane region" description="Helical" evidence="6">
    <location>
        <begin position="482"/>
        <end position="505"/>
    </location>
</feature>
<organism evidence="9 10">
    <name type="scientific">Chitinophaga arvensicola</name>
    <dbReference type="NCBI Taxonomy" id="29529"/>
    <lineage>
        <taxon>Bacteria</taxon>
        <taxon>Pseudomonadati</taxon>
        <taxon>Bacteroidota</taxon>
        <taxon>Chitinophagia</taxon>
        <taxon>Chitinophagales</taxon>
        <taxon>Chitinophagaceae</taxon>
        <taxon>Chitinophaga</taxon>
    </lineage>
</organism>
<evidence type="ECO:0000313" key="9">
    <source>
        <dbReference type="EMBL" id="SEW54256.1"/>
    </source>
</evidence>
<feature type="transmembrane region" description="Helical" evidence="6">
    <location>
        <begin position="733"/>
        <end position="758"/>
    </location>
</feature>
<feature type="transmembrane region" description="Helical" evidence="6">
    <location>
        <begin position="385"/>
        <end position="412"/>
    </location>
</feature>
<reference evidence="10" key="1">
    <citation type="submission" date="2016-10" db="EMBL/GenBank/DDBJ databases">
        <authorList>
            <person name="Varghese N."/>
            <person name="Submissions S."/>
        </authorList>
    </citation>
    <scope>NUCLEOTIDE SEQUENCE [LARGE SCALE GENOMIC DNA]</scope>
    <source>
        <strain evidence="10">DSM 3695</strain>
    </source>
</reference>
<feature type="domain" description="MacB-like periplasmic core" evidence="8">
    <location>
        <begin position="81"/>
        <end position="292"/>
    </location>
</feature>
<dbReference type="InterPro" id="IPR003838">
    <property type="entry name" value="ABC3_permease_C"/>
</dbReference>
<evidence type="ECO:0000313" key="10">
    <source>
        <dbReference type="Proteomes" id="UP000199310"/>
    </source>
</evidence>
<dbReference type="STRING" id="29529.SAMN04488122_5977"/>
<feature type="domain" description="MacB-like periplasmic core" evidence="8">
    <location>
        <begin position="493"/>
        <end position="701"/>
    </location>
</feature>
<feature type="transmembrane region" description="Helical" evidence="6">
    <location>
        <begin position="786"/>
        <end position="805"/>
    </location>
</feature>
<evidence type="ECO:0000259" key="8">
    <source>
        <dbReference type="Pfam" id="PF12704"/>
    </source>
</evidence>
<dbReference type="OrthoDB" id="1451596at2"/>
<keyword evidence="3 6" id="KW-0812">Transmembrane</keyword>
<accession>A0A1I0SBW0</accession>
<gene>
    <name evidence="9" type="ORF">SAMN04488122_5977</name>
</gene>
<name>A0A1I0SBW0_9BACT</name>
<keyword evidence="5 6" id="KW-0472">Membrane</keyword>
<proteinExistence type="predicted"/>
<feature type="transmembrane region" description="Helical" evidence="6">
    <location>
        <begin position="341"/>
        <end position="364"/>
    </location>
</feature>
<keyword evidence="4 6" id="KW-1133">Transmembrane helix</keyword>
<keyword evidence="10" id="KW-1185">Reference proteome</keyword>
<evidence type="ECO:0000256" key="2">
    <source>
        <dbReference type="ARBA" id="ARBA00022475"/>
    </source>
</evidence>
<sequence>MRSARSFPANGNRLSYCSKMNRLHPEMNKRSDRGSCKRLITRDSLIRHLFYIIAANTYAMFRNYCKIAFRNLMRNKFTAMVNIGGLAVSLASFLIILLYLNFELSYDRWDPSLKNVYRVSQQTENNYANNPAPAPLAPLLADHLPEVKAYTRIIPSGNHELLISYNNTKIYQKDILMADSGFLDVFPYKLLAGNATNAFREPSSALITREVSEKLFGKTDPIGKIIKVYNQLPFTVTGIIAAPATPSHISAAIILRDPFMAQNSGWSNISYISYIRLREPVTNASLEEKINRTFYDHHLKTGTESYEAYVKAGHAPSLMTDVVPDIHNHPRFGNSPFKTTLILFGLAGLLLLSGALNSSNLSLVKTLKRSREAGVRKVMGSSRTQILLQFMLEVSIQCGISLLLALGLSLLLLPLFNQVFGLSLSFSFSGQLYSYTMIAQCAAALIAIILISGLYPAIVFARQGAVNVMKGHFSTGTTGKRFSHSLIVAQFTVSVFFIVSVLVMAHQMNFMKHRDIGFNPAQVLQIEAMQPTRENNFEQTRAKLLRIPGVQLVSKTTAVPGSEVDTSFHTFHYAGSSRMFSSVRVSTDFFATLGISVLTGRMFSDAHPEDQNNTAVINESAAKSLGVNDPVGSQISYASCDSVPYQIVGVVKDFQVQGFDSYVRPTLYSISNAHCTYQSGGALLVKVNTANLDKTLAAITQLWDTVEPGFPLRYSFLDDNFQQLFSSYTRVQYIIHVFTVISVFISVMGLLALTVYMTEQRTREIGIRKVLGASVGGIVALLSKDFLRLVILSVLIATPVAWYLLERWLRDFAYRVQISWYLFAVAGVGALLIAFATVGLQAFRAARANPAHSLKAE</sequence>
<dbReference type="AlphaFoldDB" id="A0A1I0SBW0"/>
<feature type="transmembrane region" description="Helical" evidence="6">
    <location>
        <begin position="820"/>
        <end position="843"/>
    </location>
</feature>
<dbReference type="InterPro" id="IPR025857">
    <property type="entry name" value="MacB_PCD"/>
</dbReference>
<feature type="transmembrane region" description="Helical" evidence="6">
    <location>
        <begin position="432"/>
        <end position="461"/>
    </location>
</feature>
<evidence type="ECO:0000256" key="3">
    <source>
        <dbReference type="ARBA" id="ARBA00022692"/>
    </source>
</evidence>
<evidence type="ECO:0000256" key="5">
    <source>
        <dbReference type="ARBA" id="ARBA00023136"/>
    </source>
</evidence>
<dbReference type="Proteomes" id="UP000199310">
    <property type="component" value="Unassembled WGS sequence"/>
</dbReference>
<dbReference type="PANTHER" id="PTHR30572">
    <property type="entry name" value="MEMBRANE COMPONENT OF TRANSPORTER-RELATED"/>
    <property type="match status" value="1"/>
</dbReference>
<feature type="transmembrane region" description="Helical" evidence="6">
    <location>
        <begin position="77"/>
        <end position="100"/>
    </location>
</feature>
<dbReference type="Pfam" id="PF12704">
    <property type="entry name" value="MacB_PCD"/>
    <property type="match status" value="2"/>
</dbReference>
<evidence type="ECO:0000259" key="7">
    <source>
        <dbReference type="Pfam" id="PF02687"/>
    </source>
</evidence>
<comment type="subcellular location">
    <subcellularLocation>
        <location evidence="1">Cell membrane</location>
        <topology evidence="1">Multi-pass membrane protein</topology>
    </subcellularLocation>
</comment>
<evidence type="ECO:0000256" key="1">
    <source>
        <dbReference type="ARBA" id="ARBA00004651"/>
    </source>
</evidence>
<feature type="domain" description="ABC3 transporter permease C-terminal" evidence="7">
    <location>
        <begin position="737"/>
        <end position="850"/>
    </location>
</feature>
<dbReference type="InterPro" id="IPR050250">
    <property type="entry name" value="Macrolide_Exporter_MacB"/>
</dbReference>
<evidence type="ECO:0000256" key="4">
    <source>
        <dbReference type="ARBA" id="ARBA00022989"/>
    </source>
</evidence>
<protein>
    <submittedName>
        <fullName evidence="9">Putative ABC transport system permease protein</fullName>
    </submittedName>
</protein>